<dbReference type="Proteomes" id="UP001152622">
    <property type="component" value="Chromosome 2"/>
</dbReference>
<dbReference type="OrthoDB" id="5960959at2759"/>
<dbReference type="GO" id="GO:0005654">
    <property type="term" value="C:nucleoplasm"/>
    <property type="evidence" value="ECO:0007669"/>
    <property type="project" value="TreeGrafter"/>
</dbReference>
<accession>A0A9Q1J6P8</accession>
<feature type="region of interest" description="Disordered" evidence="2">
    <location>
        <begin position="680"/>
        <end position="732"/>
    </location>
</feature>
<dbReference type="InterPro" id="IPR022188">
    <property type="entry name" value="TASOR_DUF3715"/>
</dbReference>
<feature type="region of interest" description="Disordered" evidence="2">
    <location>
        <begin position="1302"/>
        <end position="1324"/>
    </location>
</feature>
<comment type="similarity">
    <text evidence="1">Belongs to the TASOR family.</text>
</comment>
<evidence type="ECO:0000313" key="6">
    <source>
        <dbReference type="EMBL" id="KAJ8373589.1"/>
    </source>
</evidence>
<dbReference type="PANTHER" id="PTHR16207:SF10">
    <property type="entry name" value="PROTEIN TASOR 2"/>
    <property type="match status" value="1"/>
</dbReference>
<feature type="compositionally biased region" description="Low complexity" evidence="2">
    <location>
        <begin position="2314"/>
        <end position="2324"/>
    </location>
</feature>
<feature type="compositionally biased region" description="Low complexity" evidence="2">
    <location>
        <begin position="2092"/>
        <end position="2103"/>
    </location>
</feature>
<dbReference type="InterPro" id="IPR056243">
    <property type="entry name" value="TASOR_ab_dom"/>
</dbReference>
<evidence type="ECO:0000313" key="7">
    <source>
        <dbReference type="Proteomes" id="UP001152622"/>
    </source>
</evidence>
<evidence type="ECO:0008006" key="8">
    <source>
        <dbReference type="Google" id="ProtNLM"/>
    </source>
</evidence>
<feature type="region of interest" description="Disordered" evidence="2">
    <location>
        <begin position="770"/>
        <end position="870"/>
    </location>
</feature>
<feature type="compositionally biased region" description="Low complexity" evidence="2">
    <location>
        <begin position="2293"/>
        <end position="2307"/>
    </location>
</feature>
<comment type="caution">
    <text evidence="6">The sequence shown here is derived from an EMBL/GenBank/DDBJ whole genome shotgun (WGS) entry which is preliminary data.</text>
</comment>
<feature type="region of interest" description="Disordered" evidence="2">
    <location>
        <begin position="2401"/>
        <end position="2437"/>
    </location>
</feature>
<keyword evidence="7" id="KW-1185">Reference proteome</keyword>
<feature type="compositionally biased region" description="Polar residues" evidence="2">
    <location>
        <begin position="1172"/>
        <end position="1185"/>
    </location>
</feature>
<dbReference type="InterPro" id="IPR056242">
    <property type="entry name" value="PIN_TASOR"/>
</dbReference>
<feature type="compositionally biased region" description="Polar residues" evidence="2">
    <location>
        <begin position="1059"/>
        <end position="1080"/>
    </location>
</feature>
<dbReference type="EMBL" id="JAINUF010000002">
    <property type="protein sequence ID" value="KAJ8373589.1"/>
    <property type="molecule type" value="Genomic_DNA"/>
</dbReference>
<proteinExistence type="inferred from homology"/>
<protein>
    <recommendedName>
        <fullName evidence="8">DUF3715 domain-containing protein</fullName>
    </recommendedName>
</protein>
<feature type="compositionally biased region" description="Basic residues" evidence="2">
    <location>
        <begin position="684"/>
        <end position="700"/>
    </location>
</feature>
<gene>
    <name evidence="6" type="ORF">SKAU_G00041690</name>
</gene>
<organism evidence="6 7">
    <name type="scientific">Synaphobranchus kaupii</name>
    <name type="common">Kaup's arrowtooth eel</name>
    <dbReference type="NCBI Taxonomy" id="118154"/>
    <lineage>
        <taxon>Eukaryota</taxon>
        <taxon>Metazoa</taxon>
        <taxon>Chordata</taxon>
        <taxon>Craniata</taxon>
        <taxon>Vertebrata</taxon>
        <taxon>Euteleostomi</taxon>
        <taxon>Actinopterygii</taxon>
        <taxon>Neopterygii</taxon>
        <taxon>Teleostei</taxon>
        <taxon>Anguilliformes</taxon>
        <taxon>Synaphobranchidae</taxon>
        <taxon>Synaphobranchus</taxon>
    </lineage>
</organism>
<evidence type="ECO:0000259" key="4">
    <source>
        <dbReference type="Pfam" id="PF23314"/>
    </source>
</evidence>
<feature type="compositionally biased region" description="Polar residues" evidence="2">
    <location>
        <begin position="965"/>
        <end position="976"/>
    </location>
</feature>
<feature type="region of interest" description="Disordered" evidence="2">
    <location>
        <begin position="2492"/>
        <end position="2576"/>
    </location>
</feature>
<dbReference type="PANTHER" id="PTHR16207">
    <property type="entry name" value="SET DOMAIN-CONTAINING PROTEIN"/>
    <property type="match status" value="1"/>
</dbReference>
<feature type="domain" description="TASOR pseudo-PARP" evidence="3">
    <location>
        <begin position="72"/>
        <end position="214"/>
    </location>
</feature>
<feature type="compositionally biased region" description="Polar residues" evidence="2">
    <location>
        <begin position="2195"/>
        <end position="2252"/>
    </location>
</feature>
<feature type="compositionally biased region" description="Basic and acidic residues" evidence="2">
    <location>
        <begin position="2715"/>
        <end position="2724"/>
    </location>
</feature>
<feature type="compositionally biased region" description="Acidic residues" evidence="2">
    <location>
        <begin position="2538"/>
        <end position="2550"/>
    </location>
</feature>
<evidence type="ECO:0000259" key="3">
    <source>
        <dbReference type="Pfam" id="PF12509"/>
    </source>
</evidence>
<feature type="compositionally biased region" description="Basic and acidic residues" evidence="2">
    <location>
        <begin position="809"/>
        <end position="819"/>
    </location>
</feature>
<dbReference type="Pfam" id="PF24630">
    <property type="entry name" value="PIN_TASOR"/>
    <property type="match status" value="1"/>
</dbReference>
<feature type="compositionally biased region" description="Polar residues" evidence="2">
    <location>
        <begin position="1014"/>
        <end position="1025"/>
    </location>
</feature>
<evidence type="ECO:0000256" key="2">
    <source>
        <dbReference type="SAM" id="MobiDB-lite"/>
    </source>
</evidence>
<feature type="compositionally biased region" description="Polar residues" evidence="2">
    <location>
        <begin position="1134"/>
        <end position="1163"/>
    </location>
</feature>
<feature type="compositionally biased region" description="Polar residues" evidence="2">
    <location>
        <begin position="2021"/>
        <end position="2050"/>
    </location>
</feature>
<dbReference type="InterPro" id="IPR046432">
    <property type="entry name" value="TASOR"/>
</dbReference>
<evidence type="ECO:0000259" key="5">
    <source>
        <dbReference type="Pfam" id="PF24630"/>
    </source>
</evidence>
<evidence type="ECO:0000256" key="1">
    <source>
        <dbReference type="ARBA" id="ARBA00008058"/>
    </source>
</evidence>
<feature type="compositionally biased region" description="Basic residues" evidence="2">
    <location>
        <begin position="836"/>
        <end position="845"/>
    </location>
</feature>
<name>A0A9Q1J6P8_SYNKA</name>
<dbReference type="Gene3D" id="2.160.20.80">
    <property type="entry name" value="E3 ubiquitin-protein ligase SopA"/>
    <property type="match status" value="1"/>
</dbReference>
<feature type="domain" description="TASOR PIN" evidence="5">
    <location>
        <begin position="2961"/>
        <end position="3093"/>
    </location>
</feature>
<feature type="compositionally biased region" description="Polar residues" evidence="2">
    <location>
        <begin position="1095"/>
        <end position="1104"/>
    </location>
</feature>
<feature type="domain" description="TASOR alpha/beta" evidence="4">
    <location>
        <begin position="2863"/>
        <end position="2957"/>
    </location>
</feature>
<feature type="region of interest" description="Disordered" evidence="2">
    <location>
        <begin position="2695"/>
        <end position="2729"/>
    </location>
</feature>
<reference evidence="6" key="1">
    <citation type="journal article" date="2023" name="Science">
        <title>Genome structures resolve the early diversification of teleost fishes.</title>
        <authorList>
            <person name="Parey E."/>
            <person name="Louis A."/>
            <person name="Montfort J."/>
            <person name="Bouchez O."/>
            <person name="Roques C."/>
            <person name="Iampietro C."/>
            <person name="Lluch J."/>
            <person name="Castinel A."/>
            <person name="Donnadieu C."/>
            <person name="Desvignes T."/>
            <person name="Floi Bucao C."/>
            <person name="Jouanno E."/>
            <person name="Wen M."/>
            <person name="Mejri S."/>
            <person name="Dirks R."/>
            <person name="Jansen H."/>
            <person name="Henkel C."/>
            <person name="Chen W.J."/>
            <person name="Zahm M."/>
            <person name="Cabau C."/>
            <person name="Klopp C."/>
            <person name="Thompson A.W."/>
            <person name="Robinson-Rechavi M."/>
            <person name="Braasch I."/>
            <person name="Lecointre G."/>
            <person name="Bobe J."/>
            <person name="Postlethwait J.H."/>
            <person name="Berthelot C."/>
            <person name="Roest Crollius H."/>
            <person name="Guiguen Y."/>
        </authorList>
    </citation>
    <scope>NUCLEOTIDE SEQUENCE</scope>
    <source>
        <strain evidence="6">WJC10195</strain>
    </source>
</reference>
<sequence>METTSTAPQAGLFEPVPLGSVKFQSSILPVLQNSYMYTESASCFQYSDIHLVNSAALLEEYQAFRAEKWERTCTEEELEESFGFLLFDQEEKAKEVCAKGLRVGHSTCSTLGDPSKGVYVSKHSDCLDCSSRHHGKSGFIAILRLTKGRVKEVRENHTQNFTAPTLGFDCHVSERIGAGSTASSFLPHERVQYFLYEPCGQGEGVAERPRHILPFALVAFSYRETAPYTSMLRHNSSTERAVFHYHPWRGQLQMKSLVYHVTLRSTTEALTPAQLPTVLVVDRVMKLSDLRKDLPQVFFETCFDSEVSQVGRFCSLYEVVTSEAQDSSLALLTQELKKKEMALTLQLNDFGLFVLLNSSYFLTYQGKADALLAMFVFPNSRAVHKERKIVRSRASPDMLQVLPGLNYAETEAEKCPLDQQGALCELVEQHLQSYATLNQPGLPDSPSREASWFQGQYDTPEMLNFYNAPKCGEVTLQRLQAYLGRPEAYTLPVVRAMELLAVRQEERDHADKDVHDCLSPPEEIPPTSASFSGDGKVVEGEPVLPGEAEAETNITSSLQQDGENGAVMPADVSQPTVPEDHGTPGTAALTCAEPPSKAMVLLTVPMSGDQPMDHDATVAGDGGVLTSGLVAESITEPGLQKPAEDTVESTNKVGFSCVQGQGGDTSLKLVIRPVTSMSYESSWGKKKKKKKKKKKEKKVSHPTNQKNLGQEVGSENRPDTAQPHPPKRKGFGYGLKTIITDCGRMFIPHGSMVLPKDIASLAERQKAVNKEAEEMTCEPAGAPSLPIETADRQAPNSKTAEKQTPNSKMADRQAPDSKTSDQQAPNSMMVDPQIPKRGRPPRKNPKNAGRQAPCVDPADRLETGVPAGTIVSPPLEHNYIKKGETKKIPHKISAKKIHGSKSLILKELRTIVQNIKRRKLKCPDVQTCEADSANGEPQQKKSKSNISAENELQDFDASCRKPVSPSGTNITQSPKTTHLLGSDPTLLGKMRGADGQEGTQLRRISPRRLDTKSSLHPNQLPQTLKSPGPPTTLENPIKLKPFKKQLRSRFTESTKEGGSLNSDSPTSQGSEMIGQPQSQELRPDGHQVCPGGVSPISQSESTSACQPADALNLLADLALGSSGDKTPLNLSPALKTNPSGAPHQLSPQSIVETSPQSGQQEPLQCTDPLGPESTNRPEATNQSPGNAHLQYPNCSEQGSEWTRNVVQVGETIHVTRLWKDKYEFGQDSKYTNEPLVKAVLRALHGPWDFCIEETFQQAYLILHTWIGLFYSKSTTRFFQTDPNGPVLEGRPLSLMTRGKSQVKEAAPASSEVPQDSTEIQPCAPAPPLEEEVLDLREESKKVADPSHPWPMVIDLSQKHSEALDLSVVSKRSSETYPHGSTKKILPKNPLIPLSPLQRYNCTSIYPPCTPLPTYSEFIHKEYRPSVDIMSDDSSEQRDGSSSCLEDNGDKNCDSGFPETDETLTNNDVYAQMCEHVASLYISNDEIFHVTHGSAKLVSAGTLLSNCPLQLLDRERDSRTCRTKEGSPCIQPCRLANICRIATEALQPIGATDYESKGTVVAEGHDDFKGKEHTAVHDGIDLSKEEPCTAVHDGSDFSDEEASTAVHDGIDLSKEEASTAVHDGSDFSDEASTAVHDGIDISEEEASTAVHDGIDISEEEASTAVHDGIDLSKEKPCTAVHDGSDFSEEEASTAMHDGIDLSKEEPCTAVHDGSDFSEEEASTAVHDGINISEEEASTAVHDGIDFSKGEASTAVRDGIDLSKEEASTAVHDGIDFSKEVSTAVRDGIDLSKEEASTAVHDGINISEEEASTAVHDGIDFSKEEASTAVHDGIDLSKEEASTAVHDGIDFSNEEASTVVHDGIDFSEEEASTAVHDGIDFSKEEASTAVHDGIDLSKEEASTAVHDGIDFSNEEASTVVHDGIDFSEEEASTAVHDGNDVVKGEEHKAVCDLSEMHAGSSGSGEEMPTAVFGGRGDSVTEIKTVLSNGDDSSNLCDLEESAIEIRSPTPTLDELPYELNLYLSGSQSGTPESDASSVNSKESCSRSATPTQDELPCDHESYGHDSCSAATEGLSGSGVDPVGSKSKVESSAYLPPSDSKLSPSSICTETAPSALDSPLSCNSPASDQELENSHEPQTLPKSESSFNSSTSSEDVTLCIESKSNLTQVFRLYSHEELHTVNEKSIFILKESHLPQLSPDSLQRNRKASSQSEPTADSQSPTHSDQGVCPSSSITSEANPQYESIIPSTEDSPLSHSKPAGPSSKPATAEDGYGSDPEQASDSVYPPSPHSEHSPTEISLSSTASDGTSSEGPKAIDSLQSLHGSSSDSKDGNVNLINSSLEVIPNDNYHLWKQDSVLCQSVICSQSKLHADRLHCPHQLFSDGKNEPVDHEFDIDLKLISQSKCSNSPPSPVSDSTSPSVQGSLYSEYEPTGTSAPTENLKHIHQNRKKCISPALTASFRPHTLGKRLGKSAKACRRWEQMKIPVSEHTAAGDLRKGFAQKEEEDEEKYNMLGDRETVSSGSFSDADGGDDAVGSPVGEDSFDEGEIDEALDYSEAGPSNLGSEGMGRSRATCSVPQKGTNTAEQDWFWYRRGGKKRVSQNFVHMEEEEDEGSAARPSIITVLDSRGNRRTYENYPITKTVLSEPNRAAQNRGKGSHHLHSFLQKWEEPHHMQPDLTQSSLNLQYLIFSEKMNQILRNNQRNPEPPGSARYPWRKRSTSDMDRSPHDSSGTLQLTRFEDCISEDPMGKRRKKRDTLKRVGLLAPEACTSYYPVDSKTSQRLRRLSQANGVAEPCPAVSNIAVECAKSYRVMMNNVCSGTKPLHDRLQSKRTLQPRRNDSCRQVEEEFGSSRHGNLKATHRLPCKGKFRFYILVTSTDAFFEQTKELLEAEGNVSVEPDQFDLRGQSATSTLQIFLRNEDIADYVSTIPHLLKLKETPWVQFSGVDRPEDVLNYTHQELFRGGGFTVCDADTLGSFTLRDVKSLVGYLENLNERSRWKWLLHYRDGRHLKENGRRSSEARRLKHLLDRCQEAGLVEVMPYHECDVISRERPDYLCCLRRLQVQHATTRFLVFITDTPEDSFEKCGVLATTLYSFSRISRTGSYTTL</sequence>
<feature type="region of interest" description="Disordered" evidence="2">
    <location>
        <begin position="928"/>
        <end position="1104"/>
    </location>
</feature>
<feature type="region of interest" description="Disordered" evidence="2">
    <location>
        <begin position="1427"/>
        <end position="1458"/>
    </location>
</feature>
<dbReference type="Pfam" id="PF23314">
    <property type="entry name" value="TASOR_alpha-beta"/>
    <property type="match status" value="1"/>
</dbReference>
<feature type="region of interest" description="Disordered" evidence="2">
    <location>
        <begin position="1128"/>
        <end position="1194"/>
    </location>
</feature>
<feature type="region of interest" description="Disordered" evidence="2">
    <location>
        <begin position="2021"/>
        <end position="2151"/>
    </location>
</feature>
<feature type="compositionally biased region" description="Low complexity" evidence="2">
    <location>
        <begin position="2516"/>
        <end position="2536"/>
    </location>
</feature>
<dbReference type="GO" id="GO:0045814">
    <property type="term" value="P:negative regulation of gene expression, epigenetic"/>
    <property type="evidence" value="ECO:0007669"/>
    <property type="project" value="InterPro"/>
</dbReference>
<feature type="region of interest" description="Disordered" evidence="2">
    <location>
        <begin position="517"/>
        <end position="536"/>
    </location>
</feature>
<dbReference type="Pfam" id="PF12509">
    <property type="entry name" value="DUF3715"/>
    <property type="match status" value="1"/>
</dbReference>
<feature type="region of interest" description="Disordered" evidence="2">
    <location>
        <begin position="2195"/>
        <end position="2327"/>
    </location>
</feature>
<feature type="compositionally biased region" description="Polar residues" evidence="2">
    <location>
        <begin position="794"/>
        <end position="807"/>
    </location>
</feature>
<feature type="compositionally biased region" description="Low complexity" evidence="2">
    <location>
        <begin position="2140"/>
        <end position="2150"/>
    </location>
</feature>